<organism evidence="1 2">
    <name type="scientific">Vespula vulgaris</name>
    <name type="common">Yellow jacket</name>
    <name type="synonym">Wasp</name>
    <dbReference type="NCBI Taxonomy" id="7454"/>
    <lineage>
        <taxon>Eukaryota</taxon>
        <taxon>Metazoa</taxon>
        <taxon>Ecdysozoa</taxon>
        <taxon>Arthropoda</taxon>
        <taxon>Hexapoda</taxon>
        <taxon>Insecta</taxon>
        <taxon>Pterygota</taxon>
        <taxon>Neoptera</taxon>
        <taxon>Endopterygota</taxon>
        <taxon>Hymenoptera</taxon>
        <taxon>Apocrita</taxon>
        <taxon>Aculeata</taxon>
        <taxon>Vespoidea</taxon>
        <taxon>Vespidae</taxon>
        <taxon>Vespinae</taxon>
        <taxon>Vespula</taxon>
    </lineage>
</organism>
<keyword evidence="2" id="KW-1185">Reference proteome</keyword>
<proteinExistence type="predicted"/>
<accession>A0A834JIV8</accession>
<reference evidence="1" key="1">
    <citation type="journal article" date="2020" name="G3 (Bethesda)">
        <title>High-Quality Assemblies for Three Invasive Social Wasps from the &lt;i&gt;Vespula&lt;/i&gt; Genus.</title>
        <authorList>
            <person name="Harrop T.W.R."/>
            <person name="Guhlin J."/>
            <person name="McLaughlin G.M."/>
            <person name="Permina E."/>
            <person name="Stockwell P."/>
            <person name="Gilligan J."/>
            <person name="Le Lec M.F."/>
            <person name="Gruber M.A.M."/>
            <person name="Quinn O."/>
            <person name="Lovegrove M."/>
            <person name="Duncan E.J."/>
            <person name="Remnant E.J."/>
            <person name="Van Eeckhoven J."/>
            <person name="Graham B."/>
            <person name="Knapp R.A."/>
            <person name="Langford K.W."/>
            <person name="Kronenberg Z."/>
            <person name="Press M.O."/>
            <person name="Eacker S.M."/>
            <person name="Wilson-Rankin E.E."/>
            <person name="Purcell J."/>
            <person name="Lester P.J."/>
            <person name="Dearden P.K."/>
        </authorList>
    </citation>
    <scope>NUCLEOTIDE SEQUENCE</scope>
    <source>
        <strain evidence="1">Marl-1</strain>
    </source>
</reference>
<dbReference type="EMBL" id="JACSEA010000011">
    <property type="protein sequence ID" value="KAF7388870.1"/>
    <property type="molecule type" value="Genomic_DNA"/>
</dbReference>
<dbReference type="AlphaFoldDB" id="A0A834JIV8"/>
<name>A0A834JIV8_VESVU</name>
<evidence type="ECO:0000313" key="1">
    <source>
        <dbReference type="EMBL" id="KAF7388870.1"/>
    </source>
</evidence>
<gene>
    <name evidence="1" type="ORF">HZH66_010007</name>
</gene>
<dbReference type="Proteomes" id="UP000614350">
    <property type="component" value="Unassembled WGS sequence"/>
</dbReference>
<comment type="caution">
    <text evidence="1">The sequence shown here is derived from an EMBL/GenBank/DDBJ whole genome shotgun (WGS) entry which is preliminary data.</text>
</comment>
<evidence type="ECO:0000313" key="2">
    <source>
        <dbReference type="Proteomes" id="UP000614350"/>
    </source>
</evidence>
<sequence>MSSLPSIVLLANKENRSKEVWERDLVVGGFNGIPGCAASPRLCSFSRVSRSVCRYVVCSQRVSKSVPLNVRTEALHHATYCNNKFPDHGWLRAISSRESTMDEIFVKGCHEQVLWSWLQIGPILCPPEAIKLLARRRAMLPAFNAPMHAKSSTQDDIQRNHPRPTAIADSSTIDCFSSTVINVIFQRSPIIPDWN</sequence>
<protein>
    <submittedName>
        <fullName evidence="1">Uncharacterized protein</fullName>
    </submittedName>
</protein>